<dbReference type="OrthoDB" id="76567at2759"/>
<organism evidence="2 3">
    <name type="scientific">Lipomyces starkeyi NRRL Y-11557</name>
    <dbReference type="NCBI Taxonomy" id="675824"/>
    <lineage>
        <taxon>Eukaryota</taxon>
        <taxon>Fungi</taxon>
        <taxon>Dikarya</taxon>
        <taxon>Ascomycota</taxon>
        <taxon>Saccharomycotina</taxon>
        <taxon>Lipomycetes</taxon>
        <taxon>Lipomycetales</taxon>
        <taxon>Lipomycetaceae</taxon>
        <taxon>Lipomyces</taxon>
    </lineage>
</organism>
<evidence type="ECO:0000313" key="2">
    <source>
        <dbReference type="EMBL" id="ODQ71858.1"/>
    </source>
</evidence>
<dbReference type="EMBL" id="KV454296">
    <property type="protein sequence ID" value="ODQ71858.1"/>
    <property type="molecule type" value="Genomic_DNA"/>
</dbReference>
<dbReference type="STRING" id="675824.A0A1E3Q2R3"/>
<gene>
    <name evidence="2" type="ORF">LIPSTDRAFT_28356</name>
</gene>
<feature type="region of interest" description="Disordered" evidence="1">
    <location>
        <begin position="1"/>
        <end position="49"/>
    </location>
</feature>
<proteinExistence type="predicted"/>
<dbReference type="AlphaFoldDB" id="A0A1E3Q2R3"/>
<name>A0A1E3Q2R3_LIPST</name>
<protein>
    <submittedName>
        <fullName evidence="2">Uncharacterized protein</fullName>
    </submittedName>
</protein>
<keyword evidence="3" id="KW-1185">Reference proteome</keyword>
<reference evidence="2 3" key="1">
    <citation type="journal article" date="2016" name="Proc. Natl. Acad. Sci. U.S.A.">
        <title>Comparative genomics of biotechnologically important yeasts.</title>
        <authorList>
            <person name="Riley R."/>
            <person name="Haridas S."/>
            <person name="Wolfe K.H."/>
            <person name="Lopes M.R."/>
            <person name="Hittinger C.T."/>
            <person name="Goeker M."/>
            <person name="Salamov A.A."/>
            <person name="Wisecaver J.H."/>
            <person name="Long T.M."/>
            <person name="Calvey C.H."/>
            <person name="Aerts A.L."/>
            <person name="Barry K.W."/>
            <person name="Choi C."/>
            <person name="Clum A."/>
            <person name="Coughlan A.Y."/>
            <person name="Deshpande S."/>
            <person name="Douglass A.P."/>
            <person name="Hanson S.J."/>
            <person name="Klenk H.-P."/>
            <person name="LaButti K.M."/>
            <person name="Lapidus A."/>
            <person name="Lindquist E.A."/>
            <person name="Lipzen A.M."/>
            <person name="Meier-Kolthoff J.P."/>
            <person name="Ohm R.A."/>
            <person name="Otillar R.P."/>
            <person name="Pangilinan J.L."/>
            <person name="Peng Y."/>
            <person name="Rokas A."/>
            <person name="Rosa C.A."/>
            <person name="Scheuner C."/>
            <person name="Sibirny A.A."/>
            <person name="Slot J.C."/>
            <person name="Stielow J.B."/>
            <person name="Sun H."/>
            <person name="Kurtzman C.P."/>
            <person name="Blackwell M."/>
            <person name="Grigoriev I.V."/>
            <person name="Jeffries T.W."/>
        </authorList>
    </citation>
    <scope>NUCLEOTIDE SEQUENCE [LARGE SCALE GENOMIC DNA]</scope>
    <source>
        <strain evidence="2 3">NRRL Y-11557</strain>
    </source>
</reference>
<evidence type="ECO:0000256" key="1">
    <source>
        <dbReference type="SAM" id="MobiDB-lite"/>
    </source>
</evidence>
<accession>A0A1E3Q2R3</accession>
<evidence type="ECO:0000313" key="3">
    <source>
        <dbReference type="Proteomes" id="UP000094385"/>
    </source>
</evidence>
<feature type="compositionally biased region" description="Polar residues" evidence="1">
    <location>
        <begin position="9"/>
        <end position="19"/>
    </location>
</feature>
<sequence>MDAVYGESDPQSVSGSRASHSVAPIATPPASELPESSRRIGQVGDSTRTTVKRKAVDDDPATRVMHEINTMCESTPVSDRADEHGKHIKLDPETESTALAGISKTMSVTDAEALSNYNAAFALLNENPPEQRLDVQLPYEKFVQLDAAFSELKSAAGISEEQRYPSLTYNSLTQTVTVVTAPSSIHESAARSMDSEMKEYVKAYLSTHSPDTLQNICFIGSTTQHFAGLYGRSRKEPDGGFVYAPVDSEGKVTIVYEVGYSESYSKLLDDKDIWIHGKGVNVFILISFKETPRFAYPATQSYRDITDWRAARAAMSRTVGRTMQLNIQQGYYGPLRYRDHTWAGELKEAFIEVWRQDSNSRYYLVEEGFSLANDDLPGTLGIRISDFYPQDVWEASDIEDGTVPFNSFSFLGGLRHDISMAAQNRFEGFLFEKLDLL</sequence>
<dbReference type="Proteomes" id="UP000094385">
    <property type="component" value="Unassembled WGS sequence"/>
</dbReference>